<evidence type="ECO:0000256" key="3">
    <source>
        <dbReference type="PROSITE-ProRule" id="PRU00333"/>
    </source>
</evidence>
<sequence>MPAPDAAAAAGRPPLTILDGGTGRELARIGAPFRQPEWSALALMEAPSMVARVHRAYVGAGADVITTNSYALVPFHIGEDRFAAEGQMLAARAGLVAREVADEADHPVLVGGSLPPVGGSYRPDRVDGGRSRLVLPRLIDGLEPAVDHWHAETLSAVAEAEIVAELTASSGKPLWLSFTLLDDGATAEPRLRSGESVGEAARAARDLGGSALLFNCSQPEVMLGAVAVASDVLQGRIPVGVYANAFPPQTADAEANDALHAVRPDLTPQHYCDFAAGWQGAGADIIGGCCGIGPEHIAALASLRSSSD</sequence>
<keyword evidence="1 3" id="KW-0489">Methyltransferase</keyword>
<dbReference type="InterPro" id="IPR017226">
    <property type="entry name" value="BHMT-like"/>
</dbReference>
<evidence type="ECO:0000259" key="4">
    <source>
        <dbReference type="PROSITE" id="PS50970"/>
    </source>
</evidence>
<dbReference type="PANTHER" id="PTHR11103">
    <property type="entry name" value="SLR1189 PROTEIN"/>
    <property type="match status" value="1"/>
</dbReference>
<dbReference type="Pfam" id="PF02574">
    <property type="entry name" value="S-methyl_trans"/>
    <property type="match status" value="1"/>
</dbReference>
<evidence type="ECO:0000313" key="5">
    <source>
        <dbReference type="EMBL" id="MST32164.1"/>
    </source>
</evidence>
<dbReference type="InterPro" id="IPR003726">
    <property type="entry name" value="HCY_dom"/>
</dbReference>
<dbReference type="PIRSF" id="PIRSF037505">
    <property type="entry name" value="Betaine_HMT"/>
    <property type="match status" value="1"/>
</dbReference>
<evidence type="ECO:0000256" key="2">
    <source>
        <dbReference type="ARBA" id="ARBA00022679"/>
    </source>
</evidence>
<dbReference type="PROSITE" id="PS50970">
    <property type="entry name" value="HCY"/>
    <property type="match status" value="1"/>
</dbReference>
<dbReference type="PANTHER" id="PTHR11103:SF18">
    <property type="entry name" value="SLR1189 PROTEIN"/>
    <property type="match status" value="1"/>
</dbReference>
<protein>
    <submittedName>
        <fullName evidence="5">Homocysteine S-methyltransferase</fullName>
    </submittedName>
</protein>
<reference evidence="5 6" key="1">
    <citation type="submission" date="2019-11" db="EMBL/GenBank/DDBJ databases">
        <title>Acidiferrimicrobium australis gen. nov., sp. nov., an acidophilic and obligately heterotrophic, member of the Actinobacteria that catalyses dissimilatory oxido- reduction of iron isolated from metal-rich acidic water in Chile.</title>
        <authorList>
            <person name="Gonzalez D."/>
            <person name="Huber K."/>
            <person name="Hedrich S."/>
            <person name="Rojas-Villalobos C."/>
            <person name="Quatrini R."/>
            <person name="Dinamarca M.A."/>
            <person name="Schwarz A."/>
            <person name="Canales C."/>
            <person name="Nancucheo I."/>
        </authorList>
    </citation>
    <scope>NUCLEOTIDE SEQUENCE [LARGE SCALE GENOMIC DNA]</scope>
    <source>
        <strain evidence="5 6">USS-CCA1</strain>
    </source>
</reference>
<name>A0ABW9QR20_9ACTN</name>
<dbReference type="Proteomes" id="UP000437736">
    <property type="component" value="Unassembled WGS sequence"/>
</dbReference>
<keyword evidence="6" id="KW-1185">Reference proteome</keyword>
<feature type="binding site" evidence="3">
    <location>
        <position position="216"/>
    </location>
    <ligand>
        <name>Zn(2+)</name>
        <dbReference type="ChEBI" id="CHEBI:29105"/>
    </ligand>
</feature>
<keyword evidence="3" id="KW-0479">Metal-binding</keyword>
<dbReference type="EMBL" id="WJHE01000228">
    <property type="protein sequence ID" value="MST32164.1"/>
    <property type="molecule type" value="Genomic_DNA"/>
</dbReference>
<dbReference type="InterPro" id="IPR036589">
    <property type="entry name" value="HCY_dom_sf"/>
</dbReference>
<feature type="domain" description="Hcy-binding" evidence="4">
    <location>
        <begin position="4"/>
        <end position="304"/>
    </location>
</feature>
<evidence type="ECO:0000256" key="1">
    <source>
        <dbReference type="ARBA" id="ARBA00022603"/>
    </source>
</evidence>
<comment type="cofactor">
    <cofactor evidence="3">
        <name>Zn(2+)</name>
        <dbReference type="ChEBI" id="CHEBI:29105"/>
    </cofactor>
</comment>
<organism evidence="5 6">
    <name type="scientific">Acidiferrimicrobium australe</name>
    <dbReference type="NCBI Taxonomy" id="2664430"/>
    <lineage>
        <taxon>Bacteria</taxon>
        <taxon>Bacillati</taxon>
        <taxon>Actinomycetota</taxon>
        <taxon>Acidimicrobiia</taxon>
        <taxon>Acidimicrobiales</taxon>
        <taxon>Acidimicrobiaceae</taxon>
        <taxon>Acidiferrimicrobium</taxon>
    </lineage>
</organism>
<feature type="binding site" evidence="3">
    <location>
        <position position="290"/>
    </location>
    <ligand>
        <name>Zn(2+)</name>
        <dbReference type="ChEBI" id="CHEBI:29105"/>
    </ligand>
</feature>
<gene>
    <name evidence="5" type="ORF">GHK86_05415</name>
</gene>
<keyword evidence="3" id="KW-0862">Zinc</keyword>
<keyword evidence="2 3" id="KW-0808">Transferase</keyword>
<accession>A0ABW9QR20</accession>
<dbReference type="Gene3D" id="3.20.20.330">
    <property type="entry name" value="Homocysteine-binding-like domain"/>
    <property type="match status" value="1"/>
</dbReference>
<comment type="caution">
    <text evidence="5">The sequence shown here is derived from an EMBL/GenBank/DDBJ whole genome shotgun (WGS) entry which is preliminary data.</text>
</comment>
<proteinExistence type="predicted"/>
<dbReference type="SUPFAM" id="SSF82282">
    <property type="entry name" value="Homocysteine S-methyltransferase"/>
    <property type="match status" value="1"/>
</dbReference>
<evidence type="ECO:0000313" key="6">
    <source>
        <dbReference type="Proteomes" id="UP000437736"/>
    </source>
</evidence>
<feature type="binding site" evidence="3">
    <location>
        <position position="289"/>
    </location>
    <ligand>
        <name>Zn(2+)</name>
        <dbReference type="ChEBI" id="CHEBI:29105"/>
    </ligand>
</feature>